<comment type="caution">
    <text evidence="1">The sequence shown here is derived from an EMBL/GenBank/DDBJ whole genome shotgun (WGS) entry which is preliminary data.</text>
</comment>
<accession>A0A8X6JR22</accession>
<name>A0A8X6JR22_TRICU</name>
<gene>
    <name evidence="1" type="primary">X975_11037</name>
    <name evidence="1" type="ORF">TNCT_681471</name>
</gene>
<dbReference type="EMBL" id="BMAO01027389">
    <property type="protein sequence ID" value="GFR16446.1"/>
    <property type="molecule type" value="Genomic_DNA"/>
</dbReference>
<dbReference type="AlphaFoldDB" id="A0A8X6JR22"/>
<protein>
    <submittedName>
        <fullName evidence="1">Putative RNA-directed DNA polymerase from transposon X-element</fullName>
    </submittedName>
</protein>
<keyword evidence="2" id="KW-1185">Reference proteome</keyword>
<keyword evidence="1" id="KW-0695">RNA-directed DNA polymerase</keyword>
<keyword evidence="1" id="KW-0808">Transferase</keyword>
<keyword evidence="1" id="KW-0548">Nucleotidyltransferase</keyword>
<evidence type="ECO:0000313" key="1">
    <source>
        <dbReference type="EMBL" id="GFR16446.1"/>
    </source>
</evidence>
<organism evidence="1 2">
    <name type="scientific">Trichonephila clavata</name>
    <name type="common">Joro spider</name>
    <name type="synonym">Nephila clavata</name>
    <dbReference type="NCBI Taxonomy" id="2740835"/>
    <lineage>
        <taxon>Eukaryota</taxon>
        <taxon>Metazoa</taxon>
        <taxon>Ecdysozoa</taxon>
        <taxon>Arthropoda</taxon>
        <taxon>Chelicerata</taxon>
        <taxon>Arachnida</taxon>
        <taxon>Araneae</taxon>
        <taxon>Araneomorphae</taxon>
        <taxon>Entelegynae</taxon>
        <taxon>Araneoidea</taxon>
        <taxon>Nephilidae</taxon>
        <taxon>Trichonephila</taxon>
    </lineage>
</organism>
<reference evidence="1" key="1">
    <citation type="submission" date="2020-07" db="EMBL/GenBank/DDBJ databases">
        <title>Multicomponent nature underlies the extraordinary mechanical properties of spider dragline silk.</title>
        <authorList>
            <person name="Kono N."/>
            <person name="Nakamura H."/>
            <person name="Mori M."/>
            <person name="Yoshida Y."/>
            <person name="Ohtoshi R."/>
            <person name="Malay A.D."/>
            <person name="Moran D.A.P."/>
            <person name="Tomita M."/>
            <person name="Numata K."/>
            <person name="Arakawa K."/>
        </authorList>
    </citation>
    <scope>NUCLEOTIDE SEQUENCE</scope>
</reference>
<sequence length="83" mass="9237">MNINLGTTTSQYFTLSRQPFTANFVYRGSVLQHNDASTYLGCIFDNKLKCTKHIEHAVSKARKGLPILKRVAVLNGDVAELPL</sequence>
<evidence type="ECO:0000313" key="2">
    <source>
        <dbReference type="Proteomes" id="UP000887116"/>
    </source>
</evidence>
<dbReference type="GO" id="GO:0003964">
    <property type="term" value="F:RNA-directed DNA polymerase activity"/>
    <property type="evidence" value="ECO:0007669"/>
    <property type="project" value="UniProtKB-KW"/>
</dbReference>
<dbReference type="Proteomes" id="UP000887116">
    <property type="component" value="Unassembled WGS sequence"/>
</dbReference>
<proteinExistence type="predicted"/>
<dbReference type="OrthoDB" id="445826at2759"/>